<keyword evidence="2" id="KW-1185">Reference proteome</keyword>
<gene>
    <name evidence="1" type="ORF">Fuma_04892</name>
</gene>
<organism evidence="1 2">
    <name type="scientific">Fuerstiella marisgermanici</name>
    <dbReference type="NCBI Taxonomy" id="1891926"/>
    <lineage>
        <taxon>Bacteria</taxon>
        <taxon>Pseudomonadati</taxon>
        <taxon>Planctomycetota</taxon>
        <taxon>Planctomycetia</taxon>
        <taxon>Planctomycetales</taxon>
        <taxon>Planctomycetaceae</taxon>
        <taxon>Fuerstiella</taxon>
    </lineage>
</organism>
<evidence type="ECO:0000313" key="2">
    <source>
        <dbReference type="Proteomes" id="UP000187735"/>
    </source>
</evidence>
<accession>A0A1P8WME4</accession>
<protein>
    <submittedName>
        <fullName evidence="1">Outer membrane protein</fullName>
    </submittedName>
</protein>
<dbReference type="KEGG" id="fmr:Fuma_04892"/>
<proteinExistence type="predicted"/>
<dbReference type="AlphaFoldDB" id="A0A1P8WME4"/>
<name>A0A1P8WME4_9PLAN</name>
<reference evidence="1 2" key="1">
    <citation type="journal article" date="2016" name="Front. Microbiol.">
        <title>Fuerstia marisgermanicae gen. nov., sp. nov., an Unusual Member of the Phylum Planctomycetes from the German Wadden Sea.</title>
        <authorList>
            <person name="Kohn T."/>
            <person name="Heuer A."/>
            <person name="Jogler M."/>
            <person name="Vollmers J."/>
            <person name="Boedeker C."/>
            <person name="Bunk B."/>
            <person name="Rast P."/>
            <person name="Borchert D."/>
            <person name="Glockner I."/>
            <person name="Freese H.M."/>
            <person name="Klenk H.P."/>
            <person name="Overmann J."/>
            <person name="Kaster A.K."/>
            <person name="Rohde M."/>
            <person name="Wiegand S."/>
            <person name="Jogler C."/>
        </authorList>
    </citation>
    <scope>NUCLEOTIDE SEQUENCE [LARGE SCALE GENOMIC DNA]</scope>
    <source>
        <strain evidence="1 2">NH11</strain>
    </source>
</reference>
<sequence length="142" mass="16133">MNLTLLLHCCFLAPILADAPAESVAVVNVKECFRHVPSARADRAKIVELITEADAEARMFVEEVKELESLAERSGSSETQRVDARLLKFEFGTLRRREQQRIKKAESEMFQKWRQCVAVHFRVVRSVRCGVQLAGTSLDSRD</sequence>
<dbReference type="EMBL" id="CP017641">
    <property type="protein sequence ID" value="APZ95236.1"/>
    <property type="molecule type" value="Genomic_DNA"/>
</dbReference>
<evidence type="ECO:0000313" key="1">
    <source>
        <dbReference type="EMBL" id="APZ95236.1"/>
    </source>
</evidence>
<dbReference type="Proteomes" id="UP000187735">
    <property type="component" value="Chromosome"/>
</dbReference>